<dbReference type="Proteomes" id="UP000790347">
    <property type="component" value="Unassembled WGS sequence"/>
</dbReference>
<organism evidence="1 2">
    <name type="scientific">Dermatophagoides farinae</name>
    <name type="common">American house dust mite</name>
    <dbReference type="NCBI Taxonomy" id="6954"/>
    <lineage>
        <taxon>Eukaryota</taxon>
        <taxon>Metazoa</taxon>
        <taxon>Ecdysozoa</taxon>
        <taxon>Arthropoda</taxon>
        <taxon>Chelicerata</taxon>
        <taxon>Arachnida</taxon>
        <taxon>Acari</taxon>
        <taxon>Acariformes</taxon>
        <taxon>Sarcoptiformes</taxon>
        <taxon>Astigmata</taxon>
        <taxon>Psoroptidia</taxon>
        <taxon>Analgoidea</taxon>
        <taxon>Pyroglyphidae</taxon>
        <taxon>Dermatophagoidinae</taxon>
        <taxon>Dermatophagoides</taxon>
    </lineage>
</organism>
<dbReference type="AlphaFoldDB" id="A0A922L9A9"/>
<evidence type="ECO:0000313" key="2">
    <source>
        <dbReference type="Proteomes" id="UP000790347"/>
    </source>
</evidence>
<comment type="caution">
    <text evidence="1">The sequence shown here is derived from an EMBL/GenBank/DDBJ whole genome shotgun (WGS) entry which is preliminary data.</text>
</comment>
<sequence>MTNVNIEKKPSRYKNIKLFTTIFDLSDFYHYFVKRKTNSSYLITQDCYQIVVACPKFVPSILND</sequence>
<reference evidence="1" key="1">
    <citation type="submission" date="2013-05" db="EMBL/GenBank/DDBJ databases">
        <authorList>
            <person name="Yim A.K.Y."/>
            <person name="Chan T.F."/>
            <person name="Ji K.M."/>
            <person name="Liu X.Y."/>
            <person name="Zhou J.W."/>
            <person name="Li R.Q."/>
            <person name="Yang K.Y."/>
            <person name="Li J."/>
            <person name="Li M."/>
            <person name="Law P.T.W."/>
            <person name="Wu Y.L."/>
            <person name="Cai Z.L."/>
            <person name="Qin H."/>
            <person name="Bao Y."/>
            <person name="Leung R.K.K."/>
            <person name="Ng P.K.S."/>
            <person name="Zou J."/>
            <person name="Zhong X.J."/>
            <person name="Ran P.X."/>
            <person name="Zhong N.S."/>
            <person name="Liu Z.G."/>
            <person name="Tsui S.K.W."/>
        </authorList>
    </citation>
    <scope>NUCLEOTIDE SEQUENCE</scope>
    <source>
        <strain evidence="1">Derf</strain>
        <tissue evidence="1">Whole organism</tissue>
    </source>
</reference>
<proteinExistence type="predicted"/>
<reference evidence="1" key="2">
    <citation type="journal article" date="2022" name="Res Sq">
        <title>Comparative Genomics Reveals Insights into the Divergent Evolution of Astigmatic Mites and Household Pest Adaptations.</title>
        <authorList>
            <person name="Xiong Q."/>
            <person name="Wan A.T.-Y."/>
            <person name="Liu X.-Y."/>
            <person name="Fung C.S.-H."/>
            <person name="Xiao X."/>
            <person name="Malainual N."/>
            <person name="Hou J."/>
            <person name="Wang L."/>
            <person name="Wang M."/>
            <person name="Yang K."/>
            <person name="Cui Y."/>
            <person name="Leung E."/>
            <person name="Nong W."/>
            <person name="Shin S.-K."/>
            <person name="Au S."/>
            <person name="Jeong K.Y."/>
            <person name="Chew F.T."/>
            <person name="Hui J."/>
            <person name="Leung T.F."/>
            <person name="Tungtrongchitr A."/>
            <person name="Zhong N."/>
            <person name="Liu Z."/>
            <person name="Tsui S."/>
        </authorList>
    </citation>
    <scope>NUCLEOTIDE SEQUENCE</scope>
    <source>
        <strain evidence="1">Derf</strain>
        <tissue evidence="1">Whole organism</tissue>
    </source>
</reference>
<gene>
    <name evidence="1" type="ORF">DERF_002101</name>
</gene>
<protein>
    <submittedName>
        <fullName evidence="1">Uncharacterized protein</fullName>
    </submittedName>
</protein>
<evidence type="ECO:0000313" key="1">
    <source>
        <dbReference type="EMBL" id="KAH9528131.1"/>
    </source>
</evidence>
<dbReference type="EMBL" id="ASGP02000001">
    <property type="protein sequence ID" value="KAH9528131.1"/>
    <property type="molecule type" value="Genomic_DNA"/>
</dbReference>
<keyword evidence="2" id="KW-1185">Reference proteome</keyword>
<accession>A0A922L9A9</accession>
<name>A0A922L9A9_DERFA</name>